<feature type="region of interest" description="Disordered" evidence="1">
    <location>
        <begin position="555"/>
        <end position="592"/>
    </location>
</feature>
<evidence type="ECO:0000313" key="3">
    <source>
        <dbReference type="Proteomes" id="UP001366503"/>
    </source>
</evidence>
<proteinExistence type="predicted"/>
<name>A0ABU8KD03_9HYPH</name>
<dbReference type="EMBL" id="JAPYKO010000009">
    <property type="protein sequence ID" value="MEI9403546.1"/>
    <property type="molecule type" value="Genomic_DNA"/>
</dbReference>
<dbReference type="Proteomes" id="UP001366503">
    <property type="component" value="Unassembled WGS sequence"/>
</dbReference>
<dbReference type="RefSeq" id="WP_337093918.1">
    <property type="nucleotide sequence ID" value="NZ_JAPYKO010000009.1"/>
</dbReference>
<gene>
    <name evidence="2" type="ORF">O7A05_15425</name>
</gene>
<keyword evidence="3" id="KW-1185">Reference proteome</keyword>
<evidence type="ECO:0000313" key="2">
    <source>
        <dbReference type="EMBL" id="MEI9403546.1"/>
    </source>
</evidence>
<evidence type="ECO:0000256" key="1">
    <source>
        <dbReference type="SAM" id="MobiDB-lite"/>
    </source>
</evidence>
<protein>
    <submittedName>
        <fullName evidence="2">Uncharacterized protein</fullName>
    </submittedName>
</protein>
<comment type="caution">
    <text evidence="2">The sequence shown here is derived from an EMBL/GenBank/DDBJ whole genome shotgun (WGS) entry which is preliminary data.</text>
</comment>
<organism evidence="2 3">
    <name type="scientific">Mesorhizobium argentiipisi</name>
    <dbReference type="NCBI Taxonomy" id="3015175"/>
    <lineage>
        <taxon>Bacteria</taxon>
        <taxon>Pseudomonadati</taxon>
        <taxon>Pseudomonadota</taxon>
        <taxon>Alphaproteobacteria</taxon>
        <taxon>Hyphomicrobiales</taxon>
        <taxon>Phyllobacteriaceae</taxon>
        <taxon>Mesorhizobium</taxon>
    </lineage>
</organism>
<accession>A0ABU8KD03</accession>
<sequence>MALGVAPPKYFLSALPTGMGKTTTLIEATKELIRIGRRTGNPAGIIILTNTLDQIPVLVNEMGLADHQFAVRVGKNREELNGLGVGEDAYPGERRHERAQVLFTTQQKLLSLRSKGLAFKHMRGFYFQGHPRSVRVWDEAIFPACQIVLSSDDIDRLKSPLAKAGYKQQRDALEAFVAKMKGSSVGDEIAIPDFNLPNPNDDAAPYDDKDMWIVDQLTRMSEATAHLRHDASAGAVALHYEEILPNDFPPLLVLDASGSLRLSYNMWNQGRHNLTMLPSPGKTYSNLTIRHWRHAAGKTAYVRNETRSRLAAGVAEAVAEADPAAPILIVVRKPAKPYQNMEQAIRKAVEKRFDNENRKPPALEFLTWGRHLAVNDYSHVKHVIVAGLLRYTSSQAEAMARASGGLSPTQHLTELEIDAFHRSEIAHHLFQAAGRGAIRKAVDGDVPIGCRLDVIFATKGNGASVSVDEDILQKAFPGAQIVDWRPLPVELSINEAALVRILRNIAEKRPQGKGVKIKELAVAVGIAPVNVWQALERPHVKAALTREGILLDRRQGRPMSVRRAESARLDHEQPSVRHSKNVNGRRQIRRAA</sequence>
<feature type="compositionally biased region" description="Basic and acidic residues" evidence="1">
    <location>
        <begin position="562"/>
        <end position="575"/>
    </location>
</feature>
<reference evidence="2 3" key="1">
    <citation type="submission" date="2022-12" db="EMBL/GenBank/DDBJ databases">
        <authorList>
            <person name="Muema E."/>
        </authorList>
    </citation>
    <scope>NUCLEOTIDE SEQUENCE [LARGE SCALE GENOMIC DNA]</scope>
    <source>
        <strain evidence="3">1330</strain>
    </source>
</reference>